<dbReference type="CDD" id="cd19958">
    <property type="entry name" value="pyocin_knob"/>
    <property type="match status" value="4"/>
</dbReference>
<name>A0ABM9BIE0_9BACL</name>
<gene>
    <name evidence="2" type="ORF">PAECIP111894_05027</name>
</gene>
<proteinExistence type="predicted"/>
<protein>
    <recommendedName>
        <fullName evidence="1">Phage tail fibre protein N-terminal domain-containing protein</fullName>
    </recommendedName>
</protein>
<evidence type="ECO:0000259" key="1">
    <source>
        <dbReference type="Pfam" id="PF12571"/>
    </source>
</evidence>
<dbReference type="Proteomes" id="UP000838749">
    <property type="component" value="Unassembled WGS sequence"/>
</dbReference>
<reference evidence="2" key="1">
    <citation type="submission" date="2021-12" db="EMBL/GenBank/DDBJ databases">
        <authorList>
            <person name="Criscuolo A."/>
        </authorList>
    </citation>
    <scope>NUCLEOTIDE SEQUENCE</scope>
    <source>
        <strain evidence="2">CIP111894</strain>
    </source>
</reference>
<dbReference type="InterPro" id="IPR022225">
    <property type="entry name" value="Phage_tail_fibre_N"/>
</dbReference>
<dbReference type="Pfam" id="PF12571">
    <property type="entry name" value="Phage_tail_fib"/>
    <property type="match status" value="1"/>
</dbReference>
<feature type="domain" description="Phage tail fibre protein N-terminal" evidence="1">
    <location>
        <begin position="8"/>
        <end position="152"/>
    </location>
</feature>
<sequence>MAVFGGMTITIKGLALQGKAQAGAKLEYTRVAIGDGSLNGQSMPALTGLISQKMVLPITRIRAQPPNKATIGSVVDNSSVTSGFYFREIGLFATDPDVGEILYAYANSGVTADYIPPGGGSDIIEKVFDIDVVIGTAANISAKIDDSLVFTQKKEFLAHVDNATTHITAAERTAWNAAETNAKNASIPLVQKGAAGGVPAMDAAKYMLGDGISLKEFSTETVYTFSFTHNVANQKVDLSNAGALAGFFEVTVTGTFGNQNNVGRMTKRFNIMTNTSGTINSQLTQYTEVTGPIVSCLSISDVYWSASSNLWRITIDARTSNGNGYAVHIKRLTSQATINTKPFTIGTPYTGTAATTLPVAVQTIPDDTKTQSGYLIQKHLLTDNSGKNIKLPNGTDLDTVLANGFYNGIALVNAPTTANVWYYIEVQQHTENSQFVLQRATLMSGTAGDKPLRYERIRKLNVWSTWVEIEGADKKNVANGYAGLNEFSMVPDANIGASIARRATLLNTNALDMNNMTSEGEFYTISDAVAGTYLNMPPLKYAFHLKVSKHAGLNQTITTYGTSLVNAKLRMYSRNFYSGTWGAWVEIENTNSKGVADGYAGLNANGKVPIVNTYSSLAGQGAVVTNMDTLLTAGTYSISNTATGAPEGWFGQALVHNSSGETHDNATNWIWQMFFSTTGNTYVRRKINAGAWEKWVPMWTGYNDSALLVTRSAIANNTDFNSLTTNGVYAMSQATGLLNPPPNVSFGVVIVSRTDGGSPFVKQEATDVVTGNTKTRFRNGSNVWTPWVSNITSGGVGVMEAMLTTRYTGTSYKYANIASYSLGGSTTGTMKITLPVGWTQAMMRIKISGYEYVTGKGAWELLLGGYNFATGWAQTTANIVGNPPFNSVRFAYDGSKCCILLGGVTTAWNFPNVEVSEVLAGHTGASGLGGNWSVAPITVETGITNVLDTPISYGNANTLNGYAPSQTAVPNTIPIRDANKKIAEVAATRVVGSEVQLTTTTATTVATYSVITSAMFTVLPYLRVTAAGKSVTITVNYTSLSGVQAREVLPLTPMPINDYDFIPVTLKAQVGTTITVVATTNSANGVFISATLREEG</sequence>
<keyword evidence="3" id="KW-1185">Reference proteome</keyword>
<organism evidence="2 3">
    <name type="scientific">Paenibacillus pseudetheri</name>
    <dbReference type="NCBI Taxonomy" id="2897682"/>
    <lineage>
        <taxon>Bacteria</taxon>
        <taxon>Bacillati</taxon>
        <taxon>Bacillota</taxon>
        <taxon>Bacilli</taxon>
        <taxon>Bacillales</taxon>
        <taxon>Paenibacillaceae</taxon>
        <taxon>Paenibacillus</taxon>
    </lineage>
</organism>
<evidence type="ECO:0000313" key="2">
    <source>
        <dbReference type="EMBL" id="CAH1058841.1"/>
    </source>
</evidence>
<evidence type="ECO:0000313" key="3">
    <source>
        <dbReference type="Proteomes" id="UP000838749"/>
    </source>
</evidence>
<comment type="caution">
    <text evidence="2">The sequence shown here is derived from an EMBL/GenBank/DDBJ whole genome shotgun (WGS) entry which is preliminary data.</text>
</comment>
<dbReference type="EMBL" id="CAKMAB010000040">
    <property type="protein sequence ID" value="CAH1058841.1"/>
    <property type="molecule type" value="Genomic_DNA"/>
</dbReference>
<accession>A0ABM9BIE0</accession>